<keyword evidence="5" id="KW-0834">Unfolded protein response</keyword>
<organism evidence="9 10">
    <name type="scientific">Ascaris lumbricoides</name>
    <name type="common">Giant roundworm</name>
    <dbReference type="NCBI Taxonomy" id="6252"/>
    <lineage>
        <taxon>Eukaryota</taxon>
        <taxon>Metazoa</taxon>
        <taxon>Ecdysozoa</taxon>
        <taxon>Nematoda</taxon>
        <taxon>Chromadorea</taxon>
        <taxon>Rhabditida</taxon>
        <taxon>Spirurina</taxon>
        <taxon>Ascaridomorpha</taxon>
        <taxon>Ascaridoidea</taxon>
        <taxon>Ascarididae</taxon>
        <taxon>Ascaris</taxon>
    </lineage>
</organism>
<dbReference type="PANTHER" id="PTHR12943">
    <property type="entry name" value="HOMOCYSTEINE-RESPONSIVE ENDOPLASMIC RETICULUM-RESIDENT UNIQUITIN-LIKE DOMAIN HERPUD PROTEIN FAMILY MEMBER"/>
    <property type="match status" value="1"/>
</dbReference>
<evidence type="ECO:0000256" key="6">
    <source>
        <dbReference type="SAM" id="MobiDB-lite"/>
    </source>
</evidence>
<dbReference type="PANTHER" id="PTHR12943:SF27">
    <property type="entry name" value="HOMOCYSTEINE-INDUCED ENDOPLASMIC RETICULUM PROTEIN, ISOFORM A"/>
    <property type="match status" value="1"/>
</dbReference>
<evidence type="ECO:0000256" key="2">
    <source>
        <dbReference type="ARBA" id="ARBA00022692"/>
    </source>
</evidence>
<dbReference type="FunFam" id="3.10.20.90:FF:000046">
    <property type="entry name" value="Homocysteine-responsive endoplasmic reticulum-resident ubiquitin-like domain member 2 protein"/>
    <property type="match status" value="1"/>
</dbReference>
<dbReference type="WBParaSite" id="ALUE_0000724501-mRNA-1">
    <property type="protein sequence ID" value="ALUE_0000724501-mRNA-1"/>
    <property type="gene ID" value="ALUE_0000724501"/>
</dbReference>
<sequence>MGEEETNCETVKLLIRCAMQSFEDTPITCPIDWTVRQLKEKLADVCSSKPEACRQRLIYAGHCLQDDRTLRSVFENRPMDSDVRVIHLVCPPRDIAEFDGIRRRNIKKEESTRKSATSPPAATSDATTGAWQSYSPAYGTFSVPPYTNSNAQLQSAYNAYMMSYTNYMQQMMVAMGGNAALANGQSFIMSQAPFPTAAPVTQPAQPPAAVAADMVAAPAAGGIIQEAVAGDVDAPQRDFLDIVYKAIRMCFLIMLVYVYSSAERFLGVLFFIIVVWFVQARRDRNNRQRADRELAHAVNNVRQAQQQIQRQDTDSDTGSSDSEVGASESNANADENREPTAWTIFWSTCYTFITSFFTSLIPDNPVPVNVN</sequence>
<dbReference type="SUPFAM" id="SSF54236">
    <property type="entry name" value="Ubiquitin-like"/>
    <property type="match status" value="1"/>
</dbReference>
<dbReference type="InterPro" id="IPR029071">
    <property type="entry name" value="Ubiquitin-like_domsf"/>
</dbReference>
<dbReference type="Proteomes" id="UP000036681">
    <property type="component" value="Unplaced"/>
</dbReference>
<protein>
    <submittedName>
        <fullName evidence="10">Ubiquitin-like domain-containing protein</fullName>
    </submittedName>
</protein>
<accession>A0A0M3HW14</accession>
<evidence type="ECO:0000256" key="5">
    <source>
        <dbReference type="ARBA" id="ARBA00023230"/>
    </source>
</evidence>
<evidence type="ECO:0000259" key="8">
    <source>
        <dbReference type="PROSITE" id="PS50053"/>
    </source>
</evidence>
<keyword evidence="2 7" id="KW-0812">Transmembrane</keyword>
<evidence type="ECO:0000256" key="3">
    <source>
        <dbReference type="ARBA" id="ARBA00022989"/>
    </source>
</evidence>
<reference evidence="10" key="1">
    <citation type="submission" date="2017-02" db="UniProtKB">
        <authorList>
            <consortium name="WormBaseParasite"/>
        </authorList>
    </citation>
    <scope>IDENTIFICATION</scope>
</reference>
<evidence type="ECO:0000256" key="7">
    <source>
        <dbReference type="SAM" id="Phobius"/>
    </source>
</evidence>
<evidence type="ECO:0000256" key="4">
    <source>
        <dbReference type="ARBA" id="ARBA00023136"/>
    </source>
</evidence>
<dbReference type="AlphaFoldDB" id="A0A0M3HW14"/>
<proteinExistence type="predicted"/>
<feature type="region of interest" description="Disordered" evidence="6">
    <location>
        <begin position="106"/>
        <end position="128"/>
    </location>
</feature>
<comment type="subcellular location">
    <subcellularLocation>
        <location evidence="1">Membrane</location>
    </subcellularLocation>
</comment>
<evidence type="ECO:0000313" key="9">
    <source>
        <dbReference type="Proteomes" id="UP000036681"/>
    </source>
</evidence>
<name>A0A0M3HW14_ASCLU</name>
<feature type="domain" description="Ubiquitin-like" evidence="8">
    <location>
        <begin position="11"/>
        <end position="72"/>
    </location>
</feature>
<feature type="region of interest" description="Disordered" evidence="6">
    <location>
        <begin position="301"/>
        <end position="335"/>
    </location>
</feature>
<keyword evidence="9" id="KW-1185">Reference proteome</keyword>
<feature type="compositionally biased region" description="Low complexity" evidence="6">
    <location>
        <begin position="114"/>
        <end position="128"/>
    </location>
</feature>
<dbReference type="Gene3D" id="3.10.20.90">
    <property type="entry name" value="Phosphatidylinositol 3-kinase Catalytic Subunit, Chain A, domain 1"/>
    <property type="match status" value="1"/>
</dbReference>
<dbReference type="GO" id="GO:0030968">
    <property type="term" value="P:endoplasmic reticulum unfolded protein response"/>
    <property type="evidence" value="ECO:0007669"/>
    <property type="project" value="TreeGrafter"/>
</dbReference>
<dbReference type="Pfam" id="PF00240">
    <property type="entry name" value="ubiquitin"/>
    <property type="match status" value="1"/>
</dbReference>
<dbReference type="InterPro" id="IPR039751">
    <property type="entry name" value="HERPUD1/2"/>
</dbReference>
<evidence type="ECO:0000256" key="1">
    <source>
        <dbReference type="ARBA" id="ARBA00004370"/>
    </source>
</evidence>
<dbReference type="PROSITE" id="PS50053">
    <property type="entry name" value="UBIQUITIN_2"/>
    <property type="match status" value="1"/>
</dbReference>
<feature type="compositionally biased region" description="Low complexity" evidence="6">
    <location>
        <begin position="301"/>
        <end position="322"/>
    </location>
</feature>
<keyword evidence="3 7" id="KW-1133">Transmembrane helix</keyword>
<dbReference type="GO" id="GO:0016020">
    <property type="term" value="C:membrane"/>
    <property type="evidence" value="ECO:0007669"/>
    <property type="project" value="UniProtKB-SubCell"/>
</dbReference>
<keyword evidence="4 7" id="KW-0472">Membrane</keyword>
<dbReference type="InterPro" id="IPR000626">
    <property type="entry name" value="Ubiquitin-like_dom"/>
</dbReference>
<feature type="transmembrane region" description="Helical" evidence="7">
    <location>
        <begin position="265"/>
        <end position="282"/>
    </location>
</feature>
<evidence type="ECO:0000313" key="10">
    <source>
        <dbReference type="WBParaSite" id="ALUE_0000724501-mRNA-1"/>
    </source>
</evidence>